<evidence type="ECO:0000256" key="1">
    <source>
        <dbReference type="ARBA" id="ARBA00001946"/>
    </source>
</evidence>
<evidence type="ECO:0000259" key="7">
    <source>
        <dbReference type="Pfam" id="PF01397"/>
    </source>
</evidence>
<dbReference type="PANTHER" id="PTHR31225">
    <property type="entry name" value="OS04G0344100 PROTEIN-RELATED"/>
    <property type="match status" value="1"/>
</dbReference>
<comment type="function">
    <text evidence="2">Responsible for the cyclization of trans,trans-farnesyl diphosphate (FPP) to (+)-delta cadinene.</text>
</comment>
<keyword evidence="5" id="KW-0460">Magnesium</keyword>
<dbReference type="InterPro" id="IPR001906">
    <property type="entry name" value="Terpene_synth_N"/>
</dbReference>
<dbReference type="GO" id="GO:0047461">
    <property type="term" value="F:(+)-delta-cadinene synthase activity"/>
    <property type="evidence" value="ECO:0007669"/>
    <property type="project" value="UniProtKB-EC"/>
</dbReference>
<feature type="domain" description="Terpene synthase metal-binding" evidence="8">
    <location>
        <begin position="275"/>
        <end position="514"/>
    </location>
</feature>
<evidence type="ECO:0000256" key="4">
    <source>
        <dbReference type="ARBA" id="ARBA00022723"/>
    </source>
</evidence>
<dbReference type="EC" id="4.2.3.13" evidence="3"/>
<dbReference type="GO" id="GO:0000287">
    <property type="term" value="F:magnesium ion binding"/>
    <property type="evidence" value="ECO:0007669"/>
    <property type="project" value="InterPro"/>
</dbReference>
<dbReference type="Pfam" id="PF01397">
    <property type="entry name" value="Terpene_synth"/>
    <property type="match status" value="1"/>
</dbReference>
<accession>A0A8E8AQY3</accession>
<dbReference type="GO" id="GO:0016102">
    <property type="term" value="P:diterpenoid biosynthetic process"/>
    <property type="evidence" value="ECO:0007669"/>
    <property type="project" value="InterPro"/>
</dbReference>
<evidence type="ECO:0000256" key="3">
    <source>
        <dbReference type="ARBA" id="ARBA00013103"/>
    </source>
</evidence>
<dbReference type="SFLD" id="SFLDG01019">
    <property type="entry name" value="Terpene_Cyclase_Like_1_C_Termi"/>
    <property type="match status" value="1"/>
</dbReference>
<evidence type="ECO:0000313" key="9">
    <source>
        <dbReference type="EMBL" id="QWB49538.1"/>
    </source>
</evidence>
<evidence type="ECO:0000256" key="6">
    <source>
        <dbReference type="ARBA" id="ARBA00023239"/>
    </source>
</evidence>
<protein>
    <recommendedName>
        <fullName evidence="3">(+)-delta-cadinene synthase</fullName>
        <ecNumber evidence="3">4.2.3.13</ecNumber>
    </recommendedName>
</protein>
<dbReference type="InterPro" id="IPR044814">
    <property type="entry name" value="Terpene_cyclase_plant_C1"/>
</dbReference>
<dbReference type="FunFam" id="1.50.10.130:FF:000001">
    <property type="entry name" value="Isoprene synthase, chloroplastic"/>
    <property type="match status" value="1"/>
</dbReference>
<reference evidence="9" key="2">
    <citation type="submission" date="2021-01" db="EMBL/GenBank/DDBJ databases">
        <authorList>
            <person name="Li R."/>
            <person name="Zhu J."/>
            <person name="Mei W."/>
            <person name="Peng S."/>
        </authorList>
    </citation>
    <scope>NUCLEOTIDE SEQUENCE</scope>
</reference>
<keyword evidence="4" id="KW-0479">Metal-binding</keyword>
<dbReference type="InterPro" id="IPR005630">
    <property type="entry name" value="Terpene_synthase_metal-bd"/>
</dbReference>
<organism evidence="9">
    <name type="scientific">Aquilaria sinensis</name>
    <dbReference type="NCBI Taxonomy" id="210372"/>
    <lineage>
        <taxon>Eukaryota</taxon>
        <taxon>Viridiplantae</taxon>
        <taxon>Streptophyta</taxon>
        <taxon>Embryophyta</taxon>
        <taxon>Tracheophyta</taxon>
        <taxon>Spermatophyta</taxon>
        <taxon>Magnoliopsida</taxon>
        <taxon>eudicotyledons</taxon>
        <taxon>Gunneridae</taxon>
        <taxon>Pentapetalae</taxon>
        <taxon>rosids</taxon>
        <taxon>malvids</taxon>
        <taxon>Malvales</taxon>
        <taxon>Thymelaeaceae</taxon>
        <taxon>Aquilaria</taxon>
    </lineage>
</organism>
<evidence type="ECO:0000256" key="5">
    <source>
        <dbReference type="ARBA" id="ARBA00022842"/>
    </source>
</evidence>
<dbReference type="GO" id="GO:0009753">
    <property type="term" value="P:response to jasmonic acid"/>
    <property type="evidence" value="ECO:0007669"/>
    <property type="project" value="UniProtKB-ARBA"/>
</dbReference>
<feature type="domain" description="Terpene synthase N-terminal" evidence="7">
    <location>
        <begin position="40"/>
        <end position="218"/>
    </location>
</feature>
<dbReference type="FunFam" id="1.10.600.10:FF:000007">
    <property type="entry name" value="Isoprene synthase, chloroplastic"/>
    <property type="match status" value="1"/>
</dbReference>
<dbReference type="AlphaFoldDB" id="A0A8E8AQY3"/>
<proteinExistence type="evidence at transcript level"/>
<dbReference type="EMBL" id="MW533226">
    <property type="protein sequence ID" value="QWB49538.1"/>
    <property type="molecule type" value="mRNA"/>
</dbReference>
<name>A0A8E8AQY3_9ROSI</name>
<dbReference type="CDD" id="cd00684">
    <property type="entry name" value="Terpene_cyclase_plant_C1"/>
    <property type="match status" value="1"/>
</dbReference>
<sequence>MSCFSGLASAASGPVPVTVSPGAVKPGNYSRPSADFPPDIWGDHFLAYSSTADLSNESDEMLEHKKLKQEVRNMIVAGIEDPARNLDLVDWIQRLGVSYHFQEEIEELFLKMLGKLDEYVEKHADDLHKISLCFRLLRQQGYKVSSEMFTSFKDDEGNFKESLNEDVEGLLSLYEASHLQIHGEDILEQALSFSVTQLEFIIKDLSTCLLSTRVNHALEYPIRKNFPRLGARFYISTYQDMPSHNQKILKFSKLDFNILQKEHQRELSQISRWWKEMDVKRKFPFARHRIVECYFWILGIYFEPQYAQGREITTKAIALTSILDDIYDAYGTPEELDLLTTAIQGWDSNLGTQLPEYMKTYYLLLLDVYNRIADDLGMQGKSYCVDYVKEEKKKVAKAYNSEAKWYHQNYTPTMEEYMQVALSSSGYPFLSTVSFIGMGKLATRDCYEWVINMPKLILATATISRLQDDIVSHEFEQKRGHSASSVECYMKQYGVTRQEAVEQLSKQVNDAWKDVNVECMHPTAVPMQLLMPLLNLVRVAHVIYNKHDGYTNPHASKDLVASLFLHPIPY</sequence>
<reference evidence="9" key="1">
    <citation type="journal article" date="2021" name="Plant Physiol. Biochem.">
        <title>Genome-wide identification and expression analysis of terpene synthase gene family in Aquilaria sinensis.</title>
        <authorList>
            <person name="Li R.S."/>
            <person name="Zhu J.H."/>
            <person name="Guo D."/>
            <person name="Li H.L."/>
            <person name="Wang Y."/>
            <person name="Ding X.P."/>
            <person name="Mei W.L."/>
            <person name="Chen Z.B."/>
            <person name="Dai H.F."/>
            <person name="Peng S.Q."/>
        </authorList>
    </citation>
    <scope>NUCLEOTIDE SEQUENCE</scope>
</reference>
<evidence type="ECO:0000259" key="8">
    <source>
        <dbReference type="Pfam" id="PF03936"/>
    </source>
</evidence>
<dbReference type="Pfam" id="PF03936">
    <property type="entry name" value="Terpene_synth_C"/>
    <property type="match status" value="1"/>
</dbReference>
<dbReference type="InterPro" id="IPR050148">
    <property type="entry name" value="Terpene_synthase-like"/>
</dbReference>
<comment type="cofactor">
    <cofactor evidence="1">
        <name>Mg(2+)</name>
        <dbReference type="ChEBI" id="CHEBI:18420"/>
    </cofactor>
</comment>
<dbReference type="InterPro" id="IPR034741">
    <property type="entry name" value="Terpene_cyclase-like_1_C"/>
</dbReference>
<dbReference type="PANTHER" id="PTHR31225:SF221">
    <property type="entry name" value="(-)-GERMACRENE D SYNTHASE"/>
    <property type="match status" value="1"/>
</dbReference>
<evidence type="ECO:0000256" key="2">
    <source>
        <dbReference type="ARBA" id="ARBA00002383"/>
    </source>
</evidence>
<dbReference type="SFLD" id="SFLDS00005">
    <property type="entry name" value="Isoprenoid_Synthase_Type_I"/>
    <property type="match status" value="1"/>
</dbReference>
<keyword evidence="6" id="KW-0456">Lyase</keyword>